<reference evidence="1 2" key="1">
    <citation type="submission" date="2021-02" db="EMBL/GenBank/DDBJ databases">
        <title>De Novo genome assembly of isolated myxobacteria.</title>
        <authorList>
            <person name="Stevens D.C."/>
        </authorList>
    </citation>
    <scope>NUCLEOTIDE SEQUENCE [LARGE SCALE GENOMIC DNA]</scope>
    <source>
        <strain evidence="2">SCPEA02</strain>
    </source>
</reference>
<gene>
    <name evidence="1" type="ORF">JY651_27205</name>
</gene>
<protein>
    <submittedName>
        <fullName evidence="1">STAS/SEC14 domain-containing protein</fullName>
    </submittedName>
</protein>
<name>A0ABX7NNR0_9BACT</name>
<organism evidence="1 2">
    <name type="scientific">Pyxidicoccus parkwayensis</name>
    <dbReference type="NCBI Taxonomy" id="2813578"/>
    <lineage>
        <taxon>Bacteria</taxon>
        <taxon>Pseudomonadati</taxon>
        <taxon>Myxococcota</taxon>
        <taxon>Myxococcia</taxon>
        <taxon>Myxococcales</taxon>
        <taxon>Cystobacterineae</taxon>
        <taxon>Myxococcaceae</taxon>
        <taxon>Pyxidicoccus</taxon>
    </lineage>
</organism>
<sequence>MHQEEVRFGTHHAHFEPPDTLVATFNGPISMDEVKLAVQVYRENYERRGQYFCIVDVGRSELDTAGRRYLSEHGRSEWFHAAIYVGANLMQRTIGKAIALALLFTGKTMFDTVFLPTVEEARVWVAQHRHSYRQRKAS</sequence>
<dbReference type="EMBL" id="CP071090">
    <property type="protein sequence ID" value="QSQ19036.1"/>
    <property type="molecule type" value="Genomic_DNA"/>
</dbReference>
<evidence type="ECO:0000313" key="1">
    <source>
        <dbReference type="EMBL" id="QSQ19036.1"/>
    </source>
</evidence>
<dbReference type="Proteomes" id="UP000662747">
    <property type="component" value="Chromosome"/>
</dbReference>
<keyword evidence="2" id="KW-1185">Reference proteome</keyword>
<accession>A0ABX7NNR0</accession>
<evidence type="ECO:0000313" key="2">
    <source>
        <dbReference type="Proteomes" id="UP000662747"/>
    </source>
</evidence>
<dbReference type="RefSeq" id="WP_206720624.1">
    <property type="nucleotide sequence ID" value="NZ_CP071090.1"/>
</dbReference>
<proteinExistence type="predicted"/>